<evidence type="ECO:0000256" key="1">
    <source>
        <dbReference type="ARBA" id="ARBA00000971"/>
    </source>
</evidence>
<proteinExistence type="inferred from homology"/>
<feature type="compositionally biased region" description="Basic and acidic residues" evidence="7">
    <location>
        <begin position="102"/>
        <end position="116"/>
    </location>
</feature>
<dbReference type="GO" id="GO:0003755">
    <property type="term" value="F:peptidyl-prolyl cis-trans isomerase activity"/>
    <property type="evidence" value="ECO:0007669"/>
    <property type="project" value="UniProtKB-EC"/>
</dbReference>
<feature type="region of interest" description="Disordered" evidence="7">
    <location>
        <begin position="269"/>
        <end position="302"/>
    </location>
</feature>
<dbReference type="SMART" id="SM01000">
    <property type="entry name" value="Aha1_N"/>
    <property type="match status" value="1"/>
</dbReference>
<dbReference type="EC" id="5.2.1.8" evidence="3"/>
<feature type="region of interest" description="Disordered" evidence="7">
    <location>
        <begin position="332"/>
        <end position="370"/>
    </location>
</feature>
<keyword evidence="5" id="KW-0413">Isomerase</keyword>
<dbReference type="AlphaFoldDB" id="A0A7S4WD39"/>
<dbReference type="GO" id="GO:0001671">
    <property type="term" value="F:ATPase activator activity"/>
    <property type="evidence" value="ECO:0007669"/>
    <property type="project" value="InterPro"/>
</dbReference>
<dbReference type="InterPro" id="IPR036338">
    <property type="entry name" value="Aha1"/>
</dbReference>
<evidence type="ECO:0000256" key="7">
    <source>
        <dbReference type="SAM" id="MobiDB-lite"/>
    </source>
</evidence>
<dbReference type="GO" id="GO:0051087">
    <property type="term" value="F:protein-folding chaperone binding"/>
    <property type="evidence" value="ECO:0007669"/>
    <property type="project" value="InterPro"/>
</dbReference>
<feature type="compositionally biased region" description="Acidic residues" evidence="7">
    <location>
        <begin position="86"/>
        <end position="99"/>
    </location>
</feature>
<feature type="compositionally biased region" description="Basic and acidic residues" evidence="7">
    <location>
        <begin position="332"/>
        <end position="361"/>
    </location>
</feature>
<comment type="similarity">
    <text evidence="2">Belongs to the AHA1 family.</text>
</comment>
<feature type="compositionally biased region" description="Basic and acidic residues" evidence="7">
    <location>
        <begin position="275"/>
        <end position="294"/>
    </location>
</feature>
<feature type="domain" description="Activator of Hsp90 ATPase AHSA1-like N-terminal" evidence="8">
    <location>
        <begin position="444"/>
        <end position="575"/>
    </location>
</feature>
<dbReference type="Pfam" id="PF00515">
    <property type="entry name" value="TPR_1"/>
    <property type="match status" value="1"/>
</dbReference>
<evidence type="ECO:0000256" key="4">
    <source>
        <dbReference type="ARBA" id="ARBA00023110"/>
    </source>
</evidence>
<comment type="catalytic activity">
    <reaction evidence="1">
        <text>[protein]-peptidylproline (omega=180) = [protein]-peptidylproline (omega=0)</text>
        <dbReference type="Rhea" id="RHEA:16237"/>
        <dbReference type="Rhea" id="RHEA-COMP:10747"/>
        <dbReference type="Rhea" id="RHEA-COMP:10748"/>
        <dbReference type="ChEBI" id="CHEBI:83833"/>
        <dbReference type="ChEBI" id="CHEBI:83834"/>
        <dbReference type="EC" id="5.2.1.8"/>
    </reaction>
</comment>
<evidence type="ECO:0000256" key="5">
    <source>
        <dbReference type="ARBA" id="ARBA00023235"/>
    </source>
</evidence>
<feature type="region of interest" description="Disordered" evidence="7">
    <location>
        <begin position="1"/>
        <end position="120"/>
    </location>
</feature>
<dbReference type="SUPFAM" id="SSF48452">
    <property type="entry name" value="TPR-like"/>
    <property type="match status" value="1"/>
</dbReference>
<dbReference type="PANTHER" id="PTHR46512">
    <property type="entry name" value="PEPTIDYLPROLYL ISOMERASE"/>
    <property type="match status" value="1"/>
</dbReference>
<dbReference type="PROSITE" id="PS50005">
    <property type="entry name" value="TPR"/>
    <property type="match status" value="1"/>
</dbReference>
<sequence length="576" mass="64241">MAEENLPPDLTAEVSSEPTLMDETKKEEEVAKMEEISPSSEPTTTDETKEEDKSKDPKGEDGAAASKESSSGVSESDTSDPLSISSDDEDEDVGGEDTPSDPTERIMRAVTHKEEGNSFFKSGDLSKAVRSYRKGTSALKSLNEGNTGDEQVKSLLVSLQTNLSMVCFKQNKPKMSRDVASKALDVDSTNVKALYRRAAAHRKLGNIDAARKDLRDALKHDPNNRDVKRELISIKKAQDEQKKKQKASLSKQKVGLQKAFAASQGSFLYNDKEEEEKKKKEAAQAKKKAEQEALKKRKADWEDECVKRMANDQLAITYEDWDKEQKDIETAEKKEREKARKEEEKRKKEERRKAREAAKDDSSDDDDILTEKEASMLRGYKKTRDGRTTSYFSRELTDEQKAMIGDIAPQRLGDSSAPVPIPSPPADSAAAAGSAWNQAGTWEEKDTTEWCTARLKSHLQSTQFTSISHTANVKAVTGMTGDASVAVTGGKKRYIFDYHCEVEYDILDEDDCVVASGVLKLPDINSACLQEMEVEIQGWKKSPTEKVSEVEECRNTLVDEIRNSVYSFVSDFNAQY</sequence>
<dbReference type="EMBL" id="HBNS01044502">
    <property type="protein sequence ID" value="CAE4644279.1"/>
    <property type="molecule type" value="Transcribed_RNA"/>
</dbReference>
<reference evidence="9" key="1">
    <citation type="submission" date="2021-01" db="EMBL/GenBank/DDBJ databases">
        <authorList>
            <person name="Corre E."/>
            <person name="Pelletier E."/>
            <person name="Niang G."/>
            <person name="Scheremetjew M."/>
            <person name="Finn R."/>
            <person name="Kale V."/>
            <person name="Holt S."/>
            <person name="Cochrane G."/>
            <person name="Meng A."/>
            <person name="Brown T."/>
            <person name="Cohen L."/>
        </authorList>
    </citation>
    <scope>NUCLEOTIDE SEQUENCE</scope>
    <source>
        <strain evidence="9">GSO104</strain>
    </source>
</reference>
<evidence type="ECO:0000256" key="3">
    <source>
        <dbReference type="ARBA" id="ARBA00013194"/>
    </source>
</evidence>
<dbReference type="Gene3D" id="1.25.40.10">
    <property type="entry name" value="Tetratricopeptide repeat domain"/>
    <property type="match status" value="1"/>
</dbReference>
<evidence type="ECO:0000256" key="2">
    <source>
        <dbReference type="ARBA" id="ARBA00006817"/>
    </source>
</evidence>
<dbReference type="InterPro" id="IPR015310">
    <property type="entry name" value="AHSA1-like_N"/>
</dbReference>
<feature type="compositionally biased region" description="Basic and acidic residues" evidence="7">
    <location>
        <begin position="22"/>
        <end position="35"/>
    </location>
</feature>
<evidence type="ECO:0000256" key="6">
    <source>
        <dbReference type="PROSITE-ProRule" id="PRU00339"/>
    </source>
</evidence>
<gene>
    <name evidence="9" type="ORF">DBRI00130_LOCUS34485</name>
</gene>
<dbReference type="InterPro" id="IPR011990">
    <property type="entry name" value="TPR-like_helical_dom_sf"/>
</dbReference>
<dbReference type="Pfam" id="PF09229">
    <property type="entry name" value="Aha1_N"/>
    <property type="match status" value="1"/>
</dbReference>
<dbReference type="InterPro" id="IPR019734">
    <property type="entry name" value="TPR_rpt"/>
</dbReference>
<evidence type="ECO:0000259" key="8">
    <source>
        <dbReference type="SMART" id="SM01000"/>
    </source>
</evidence>
<keyword evidence="4" id="KW-0697">Rotamase</keyword>
<dbReference type="PANTHER" id="PTHR46512:SF9">
    <property type="entry name" value="PEPTIDYLPROLYL ISOMERASE"/>
    <property type="match status" value="1"/>
</dbReference>
<feature type="compositionally biased region" description="Low complexity" evidence="7">
    <location>
        <begin position="62"/>
        <end position="80"/>
    </location>
</feature>
<keyword evidence="6" id="KW-0802">TPR repeat</keyword>
<feature type="repeat" description="TPR" evidence="6">
    <location>
        <begin position="191"/>
        <end position="224"/>
    </location>
</feature>
<protein>
    <recommendedName>
        <fullName evidence="3">peptidylprolyl isomerase</fullName>
        <ecNumber evidence="3">5.2.1.8</ecNumber>
    </recommendedName>
</protein>
<feature type="compositionally biased region" description="Basic and acidic residues" evidence="7">
    <location>
        <begin position="46"/>
        <end position="61"/>
    </location>
</feature>
<dbReference type="Gene3D" id="3.15.10.20">
    <property type="entry name" value="Activator of Hsp90 ATPase Aha1, N-terminal domain"/>
    <property type="match status" value="1"/>
</dbReference>
<accession>A0A7S4WD39</accession>
<name>A0A7S4WD39_9STRA</name>
<dbReference type="InterPro" id="IPR050754">
    <property type="entry name" value="FKBP4/5/8-like"/>
</dbReference>
<dbReference type="SUPFAM" id="SSF103111">
    <property type="entry name" value="Activator of Hsp90 ATPase, Aha1"/>
    <property type="match status" value="1"/>
</dbReference>
<evidence type="ECO:0000313" key="9">
    <source>
        <dbReference type="EMBL" id="CAE4644279.1"/>
    </source>
</evidence>
<organism evidence="9">
    <name type="scientific">Ditylum brightwellii</name>
    <dbReference type="NCBI Taxonomy" id="49249"/>
    <lineage>
        <taxon>Eukaryota</taxon>
        <taxon>Sar</taxon>
        <taxon>Stramenopiles</taxon>
        <taxon>Ochrophyta</taxon>
        <taxon>Bacillariophyta</taxon>
        <taxon>Mediophyceae</taxon>
        <taxon>Lithodesmiophycidae</taxon>
        <taxon>Lithodesmiales</taxon>
        <taxon>Lithodesmiaceae</taxon>
        <taxon>Ditylum</taxon>
    </lineage>
</organism>
<dbReference type="SMART" id="SM00028">
    <property type="entry name" value="TPR"/>
    <property type="match status" value="3"/>
</dbReference>